<dbReference type="InterPro" id="IPR050553">
    <property type="entry name" value="Thioredoxin_ResA/DsbE_sf"/>
</dbReference>
<dbReference type="InterPro" id="IPR036249">
    <property type="entry name" value="Thioredoxin-like_sf"/>
</dbReference>
<evidence type="ECO:0000256" key="3">
    <source>
        <dbReference type="ARBA" id="ARBA00022968"/>
    </source>
</evidence>
<dbReference type="Pfam" id="PF00578">
    <property type="entry name" value="AhpC-TSA"/>
    <property type="match status" value="1"/>
</dbReference>
<reference evidence="9 11" key="3">
    <citation type="submission" date="2016-10" db="EMBL/GenBank/DDBJ databases">
        <authorList>
            <person name="Varghese N."/>
            <person name="Submissions S."/>
        </authorList>
    </citation>
    <scope>NUCLEOTIDE SEQUENCE [LARGE SCALE GENOMIC DNA]</scope>
    <source>
        <strain evidence="9 11">CGMCC 1.6501</strain>
    </source>
</reference>
<evidence type="ECO:0000313" key="10">
    <source>
        <dbReference type="Proteomes" id="UP000034029"/>
    </source>
</evidence>
<evidence type="ECO:0000313" key="8">
    <source>
        <dbReference type="EMBL" id="AKG75297.1"/>
    </source>
</evidence>
<keyword evidence="5" id="KW-0676">Redox-active center</keyword>
<dbReference type="PANTHER" id="PTHR42852">
    <property type="entry name" value="THIOL:DISULFIDE INTERCHANGE PROTEIN DSBE"/>
    <property type="match status" value="1"/>
</dbReference>
<evidence type="ECO:0000259" key="7">
    <source>
        <dbReference type="PROSITE" id="PS51352"/>
    </source>
</evidence>
<dbReference type="CDD" id="cd02966">
    <property type="entry name" value="TlpA_like_family"/>
    <property type="match status" value="1"/>
</dbReference>
<evidence type="ECO:0000313" key="11">
    <source>
        <dbReference type="Proteomes" id="UP000183090"/>
    </source>
</evidence>
<dbReference type="PANTHER" id="PTHR42852:SF6">
    <property type="entry name" value="THIOL:DISULFIDE INTERCHANGE PROTEIN DSBE"/>
    <property type="match status" value="1"/>
</dbReference>
<dbReference type="SUPFAM" id="SSF52833">
    <property type="entry name" value="Thioredoxin-like"/>
    <property type="match status" value="1"/>
</dbReference>
<evidence type="ECO:0000256" key="4">
    <source>
        <dbReference type="ARBA" id="ARBA00023157"/>
    </source>
</evidence>
<feature type="domain" description="Thioredoxin" evidence="7">
    <location>
        <begin position="36"/>
        <end position="178"/>
    </location>
</feature>
<evidence type="ECO:0000313" key="9">
    <source>
        <dbReference type="EMBL" id="SFK59868.1"/>
    </source>
</evidence>
<comment type="subcellular location">
    <subcellularLocation>
        <location evidence="1">Cell envelope</location>
    </subcellularLocation>
</comment>
<dbReference type="GO" id="GO:0016209">
    <property type="term" value="F:antioxidant activity"/>
    <property type="evidence" value="ECO:0007669"/>
    <property type="project" value="InterPro"/>
</dbReference>
<dbReference type="EMBL" id="CP011366">
    <property type="protein sequence ID" value="AKG75297.1"/>
    <property type="molecule type" value="Genomic_DNA"/>
</dbReference>
<sequence>MKRGTRNILRVSIIVTVAVLIGITLWFNLTSDNKTVAVGDEAVDFQLTTMEGEQIRLSELTDEGKGVILNFWGTWCKPCREEMPDMNDIYTADDNDEYEIVAVNVAENEQQIKQFISGLESDLEFPIALDKTRDVTEAYSIGPLPTTIAVNQEGTVVKKQEYQLTHEDILAFIENATE</sequence>
<evidence type="ECO:0000256" key="5">
    <source>
        <dbReference type="ARBA" id="ARBA00023284"/>
    </source>
</evidence>
<proteinExistence type="predicted"/>
<dbReference type="Gene3D" id="3.40.30.10">
    <property type="entry name" value="Glutaredoxin"/>
    <property type="match status" value="1"/>
</dbReference>
<dbReference type="Proteomes" id="UP000183090">
    <property type="component" value="Unassembled WGS sequence"/>
</dbReference>
<keyword evidence="6" id="KW-1133">Transmembrane helix</keyword>
<dbReference type="AlphaFoldDB" id="A0A0F7HNR2"/>
<accession>A0A0F7HNR2</accession>
<keyword evidence="6" id="KW-0812">Transmembrane</keyword>
<dbReference type="EMBL" id="FOTB01000001">
    <property type="protein sequence ID" value="SFK59868.1"/>
    <property type="molecule type" value="Genomic_DNA"/>
</dbReference>
<keyword evidence="10" id="KW-1185">Reference proteome</keyword>
<evidence type="ECO:0000256" key="2">
    <source>
        <dbReference type="ARBA" id="ARBA00022748"/>
    </source>
</evidence>
<reference evidence="8 10" key="1">
    <citation type="journal article" date="2015" name="Int. J. Syst. Evol. Microbiol.">
        <title>Complete genome sequence of Salinicoccus halodurans H3B36, isolated from the Qaidam Basin in China.</title>
        <authorList>
            <person name="Jiang K."/>
            <person name="Xue Y."/>
            <person name="Ma Y."/>
        </authorList>
    </citation>
    <scope>NUCLEOTIDE SEQUENCE [LARGE SCALE GENOMIC DNA]</scope>
    <source>
        <strain evidence="8 10">H3B36</strain>
    </source>
</reference>
<dbReference type="KEGG" id="shv:AAT16_07335"/>
<organism evidence="9 11">
    <name type="scientific">Salinicoccus halodurans</name>
    <dbReference type="NCBI Taxonomy" id="407035"/>
    <lineage>
        <taxon>Bacteria</taxon>
        <taxon>Bacillati</taxon>
        <taxon>Bacillota</taxon>
        <taxon>Bacilli</taxon>
        <taxon>Bacillales</taxon>
        <taxon>Staphylococcaceae</taxon>
        <taxon>Salinicoccus</taxon>
    </lineage>
</organism>
<dbReference type="InterPro" id="IPR000866">
    <property type="entry name" value="AhpC/TSA"/>
</dbReference>
<name>A0A0F7HNR2_9STAP</name>
<protein>
    <submittedName>
        <fullName evidence="9">Peroxiredoxin</fullName>
    </submittedName>
</protein>
<dbReference type="PROSITE" id="PS51352">
    <property type="entry name" value="THIOREDOXIN_2"/>
    <property type="match status" value="1"/>
</dbReference>
<dbReference type="OrthoDB" id="25753at2"/>
<gene>
    <name evidence="8" type="ORF">AAT16_07335</name>
    <name evidence="9" type="ORF">SAMN05216235_0713</name>
</gene>
<keyword evidence="3" id="KW-0735">Signal-anchor</keyword>
<evidence type="ECO:0000256" key="6">
    <source>
        <dbReference type="SAM" id="Phobius"/>
    </source>
</evidence>
<dbReference type="GO" id="GO:0030313">
    <property type="term" value="C:cell envelope"/>
    <property type="evidence" value="ECO:0007669"/>
    <property type="project" value="UniProtKB-SubCell"/>
</dbReference>
<keyword evidence="6" id="KW-0472">Membrane</keyword>
<keyword evidence="2" id="KW-0201">Cytochrome c-type biogenesis</keyword>
<reference evidence="10" key="2">
    <citation type="submission" date="2015-04" db="EMBL/GenBank/DDBJ databases">
        <title>Complete genome sequence of Salinicoccus halodurans strain H3B36, isolated from the Qaidam basin of China.</title>
        <authorList>
            <person name="Ma Y."/>
            <person name="Jiang K."/>
            <person name="Xue Y."/>
        </authorList>
    </citation>
    <scope>NUCLEOTIDE SEQUENCE [LARGE SCALE GENOMIC DNA]</scope>
    <source>
        <strain evidence="10">H3B36</strain>
    </source>
</reference>
<dbReference type="GO" id="GO:0017004">
    <property type="term" value="P:cytochrome complex assembly"/>
    <property type="evidence" value="ECO:0007669"/>
    <property type="project" value="UniProtKB-KW"/>
</dbReference>
<dbReference type="GO" id="GO:0016491">
    <property type="term" value="F:oxidoreductase activity"/>
    <property type="evidence" value="ECO:0007669"/>
    <property type="project" value="InterPro"/>
</dbReference>
<keyword evidence="4" id="KW-1015">Disulfide bond</keyword>
<dbReference type="NCBIfam" id="NF002854">
    <property type="entry name" value="PRK03147.1"/>
    <property type="match status" value="1"/>
</dbReference>
<feature type="transmembrane region" description="Helical" evidence="6">
    <location>
        <begin position="7"/>
        <end position="27"/>
    </location>
</feature>
<dbReference type="Proteomes" id="UP000034029">
    <property type="component" value="Chromosome"/>
</dbReference>
<dbReference type="InterPro" id="IPR013766">
    <property type="entry name" value="Thioredoxin_domain"/>
</dbReference>
<evidence type="ECO:0000256" key="1">
    <source>
        <dbReference type="ARBA" id="ARBA00004196"/>
    </source>
</evidence>